<dbReference type="AlphaFoldDB" id="A0A7J0FWS8"/>
<keyword evidence="2" id="KW-1015">Disulfide bond</keyword>
<dbReference type="GO" id="GO:0048544">
    <property type="term" value="P:recognition of pollen"/>
    <property type="evidence" value="ECO:0007669"/>
    <property type="project" value="InterPro"/>
</dbReference>
<evidence type="ECO:0000256" key="2">
    <source>
        <dbReference type="ARBA" id="ARBA00023157"/>
    </source>
</evidence>
<dbReference type="SMART" id="SM00108">
    <property type="entry name" value="B_lectin"/>
    <property type="match status" value="1"/>
</dbReference>
<dbReference type="Pfam" id="PF01453">
    <property type="entry name" value="B_lectin"/>
    <property type="match status" value="1"/>
</dbReference>
<dbReference type="SUPFAM" id="SSF51110">
    <property type="entry name" value="alpha-D-mannose-specific plant lectins"/>
    <property type="match status" value="1"/>
</dbReference>
<feature type="domain" description="Bulb-type lectin" evidence="4">
    <location>
        <begin position="7"/>
        <end position="129"/>
    </location>
</feature>
<accession>A0A7J0FWS8</accession>
<keyword evidence="3" id="KW-0325">Glycoprotein</keyword>
<organism evidence="5 6">
    <name type="scientific">Actinidia rufa</name>
    <dbReference type="NCBI Taxonomy" id="165716"/>
    <lineage>
        <taxon>Eukaryota</taxon>
        <taxon>Viridiplantae</taxon>
        <taxon>Streptophyta</taxon>
        <taxon>Embryophyta</taxon>
        <taxon>Tracheophyta</taxon>
        <taxon>Spermatophyta</taxon>
        <taxon>Magnoliopsida</taxon>
        <taxon>eudicotyledons</taxon>
        <taxon>Gunneridae</taxon>
        <taxon>Pentapetalae</taxon>
        <taxon>asterids</taxon>
        <taxon>Ericales</taxon>
        <taxon>Actinidiaceae</taxon>
        <taxon>Actinidia</taxon>
    </lineage>
</organism>
<gene>
    <name evidence="5" type="ORF">Acr_15g0017630</name>
</gene>
<dbReference type="InterPro" id="IPR001480">
    <property type="entry name" value="Bulb-type_lectin_dom"/>
</dbReference>
<reference evidence="5 6" key="1">
    <citation type="submission" date="2019-07" db="EMBL/GenBank/DDBJ databases">
        <title>De Novo Assembly of kiwifruit Actinidia rufa.</title>
        <authorList>
            <person name="Sugita-Konishi S."/>
            <person name="Sato K."/>
            <person name="Mori E."/>
            <person name="Abe Y."/>
            <person name="Kisaki G."/>
            <person name="Hamano K."/>
            <person name="Suezawa K."/>
            <person name="Otani M."/>
            <person name="Fukuda T."/>
            <person name="Manabe T."/>
            <person name="Gomi K."/>
            <person name="Tabuchi M."/>
            <person name="Akimitsu K."/>
            <person name="Kataoka I."/>
        </authorList>
    </citation>
    <scope>NUCLEOTIDE SEQUENCE [LARGE SCALE GENOMIC DNA]</scope>
    <source>
        <strain evidence="6">cv. Fuchu</strain>
    </source>
</reference>
<keyword evidence="5" id="KW-0430">Lectin</keyword>
<dbReference type="Gene3D" id="2.90.10.10">
    <property type="entry name" value="Bulb-type lectin domain"/>
    <property type="match status" value="1"/>
</dbReference>
<dbReference type="InterPro" id="IPR036426">
    <property type="entry name" value="Bulb-type_lectin_dom_sf"/>
</dbReference>
<keyword evidence="5" id="KW-0808">Transferase</keyword>
<evidence type="ECO:0000259" key="4">
    <source>
        <dbReference type="PROSITE" id="PS50927"/>
    </source>
</evidence>
<comment type="caution">
    <text evidence="5">The sequence shown here is derived from an EMBL/GenBank/DDBJ whole genome shotgun (WGS) entry which is preliminary data.</text>
</comment>
<dbReference type="InterPro" id="IPR000858">
    <property type="entry name" value="S_locus_glycoprot_dom"/>
</dbReference>
<dbReference type="OrthoDB" id="1934880at2759"/>
<dbReference type="PROSITE" id="PS50927">
    <property type="entry name" value="BULB_LECTIN"/>
    <property type="match status" value="1"/>
</dbReference>
<dbReference type="Pfam" id="PF00954">
    <property type="entry name" value="S_locus_glycop"/>
    <property type="match status" value="1"/>
</dbReference>
<keyword evidence="5" id="KW-0418">Kinase</keyword>
<evidence type="ECO:0000313" key="6">
    <source>
        <dbReference type="Proteomes" id="UP000585474"/>
    </source>
</evidence>
<protein>
    <submittedName>
        <fullName evidence="5">S-locus lectin protein kinase family protein</fullName>
    </submittedName>
</protein>
<dbReference type="GO" id="GO:0030246">
    <property type="term" value="F:carbohydrate binding"/>
    <property type="evidence" value="ECO:0007669"/>
    <property type="project" value="UniProtKB-KW"/>
</dbReference>
<evidence type="ECO:0000313" key="5">
    <source>
        <dbReference type="EMBL" id="GFZ03155.1"/>
    </source>
</evidence>
<name>A0A7J0FWS8_9ERIC</name>
<evidence type="ECO:0000256" key="3">
    <source>
        <dbReference type="ARBA" id="ARBA00023180"/>
    </source>
</evidence>
<dbReference type="Proteomes" id="UP000585474">
    <property type="component" value="Unassembled WGS sequence"/>
</dbReference>
<sequence length="445" mass="50189">MGTRKIDAYAFVTWVLQFYMVIQSPFCVATEHINPGNSGKRYIGIWYKQIPVRKVVWVANREKPLTASDTTYALTIGVDGNLRLVDGNKTIFWLTTVSTPSNNSVAVLLGEGNFVLRDSVSGDSLWQSFHYPCDTVLPGMMIGMDSRTGEKSFMSSWKAEDDPFPGIFVAGISPEKPPQAFIWKSSIPYWRSGPWNEWNEGMKNWNTVKDALVSACDAYGACGPFGVCNKNESPICRCLKGFEPKSYKEWGIGNWTSGCVRRTKLLCDKRIANLSSGSGKIDGFWKFRGSNCLIIPSLCRLMMLHNQISSIFRRFRLAGGSFLRLANLELGYRVYMRWTDLKAPQIPGQRYNRNHRFSDIFGTTMFAERGNLRRTSIKQQDPSELPMFDHQILASATNKFNINNKLGEGGFGPVFKSHQTHIDNSCPNALIFHNALKKGDYRTPS</sequence>
<keyword evidence="6" id="KW-1185">Reference proteome</keyword>
<dbReference type="EMBL" id="BJWL01000015">
    <property type="protein sequence ID" value="GFZ03155.1"/>
    <property type="molecule type" value="Genomic_DNA"/>
</dbReference>
<dbReference type="GO" id="GO:0016301">
    <property type="term" value="F:kinase activity"/>
    <property type="evidence" value="ECO:0007669"/>
    <property type="project" value="UniProtKB-KW"/>
</dbReference>
<dbReference type="Gene3D" id="3.30.200.20">
    <property type="entry name" value="Phosphorylase Kinase, domain 1"/>
    <property type="match status" value="1"/>
</dbReference>
<keyword evidence="1" id="KW-0732">Signal</keyword>
<dbReference type="CDD" id="cd00028">
    <property type="entry name" value="B_lectin"/>
    <property type="match status" value="1"/>
</dbReference>
<proteinExistence type="predicted"/>
<dbReference type="PANTHER" id="PTHR32444:SF89">
    <property type="entry name" value="S GLYCOPROTEIN"/>
    <property type="match status" value="1"/>
</dbReference>
<dbReference type="PANTHER" id="PTHR32444">
    <property type="entry name" value="BULB-TYPE LECTIN DOMAIN-CONTAINING PROTEIN"/>
    <property type="match status" value="1"/>
</dbReference>
<evidence type="ECO:0000256" key="1">
    <source>
        <dbReference type="ARBA" id="ARBA00022729"/>
    </source>
</evidence>